<dbReference type="Pfam" id="PF03572">
    <property type="entry name" value="Peptidase_S41"/>
    <property type="match status" value="1"/>
</dbReference>
<dbReference type="Gene3D" id="3.90.226.10">
    <property type="entry name" value="2-enoyl-CoA Hydratase, Chain A, domain 1"/>
    <property type="match status" value="1"/>
</dbReference>
<dbReference type="SUPFAM" id="SSF52096">
    <property type="entry name" value="ClpP/crotonase"/>
    <property type="match status" value="1"/>
</dbReference>
<feature type="domain" description="PDZ" evidence="7">
    <location>
        <begin position="116"/>
        <end position="200"/>
    </location>
</feature>
<dbReference type="Pfam" id="PF22694">
    <property type="entry name" value="CtpB_N-like"/>
    <property type="match status" value="1"/>
</dbReference>
<dbReference type="GO" id="GO:0008236">
    <property type="term" value="F:serine-type peptidase activity"/>
    <property type="evidence" value="ECO:0007669"/>
    <property type="project" value="UniProtKB-KW"/>
</dbReference>
<dbReference type="SMART" id="SM00245">
    <property type="entry name" value="TSPc"/>
    <property type="match status" value="1"/>
</dbReference>
<dbReference type="PANTHER" id="PTHR32060:SF30">
    <property type="entry name" value="CARBOXY-TERMINAL PROCESSING PROTEASE CTPA"/>
    <property type="match status" value="1"/>
</dbReference>
<dbReference type="GO" id="GO:0006508">
    <property type="term" value="P:proteolysis"/>
    <property type="evidence" value="ECO:0007669"/>
    <property type="project" value="UniProtKB-KW"/>
</dbReference>
<dbReference type="GO" id="GO:0030288">
    <property type="term" value="C:outer membrane-bounded periplasmic space"/>
    <property type="evidence" value="ECO:0007669"/>
    <property type="project" value="TreeGrafter"/>
</dbReference>
<evidence type="ECO:0000256" key="3">
    <source>
        <dbReference type="ARBA" id="ARBA00022801"/>
    </source>
</evidence>
<evidence type="ECO:0000256" key="2">
    <source>
        <dbReference type="ARBA" id="ARBA00022670"/>
    </source>
</evidence>
<dbReference type="Proteomes" id="UP000034591">
    <property type="component" value="Unassembled WGS sequence"/>
</dbReference>
<keyword evidence="3 5" id="KW-0378">Hydrolase</keyword>
<evidence type="ECO:0000313" key="8">
    <source>
        <dbReference type="EMBL" id="KKQ36853.1"/>
    </source>
</evidence>
<evidence type="ECO:0000256" key="6">
    <source>
        <dbReference type="SAM" id="Phobius"/>
    </source>
</evidence>
<protein>
    <submittedName>
        <fullName evidence="8">Carboxyl-terminal protease</fullName>
    </submittedName>
</protein>
<dbReference type="SUPFAM" id="SSF50156">
    <property type="entry name" value="PDZ domain-like"/>
    <property type="match status" value="1"/>
</dbReference>
<sequence>MLKSLIPNIKFLRKIVFVTFSIAFIFSSGYIFGYQGYSVRAQKFPSVNIVREVPASKGTLDFDLFWKVWDTLESKYFDKSKVIPAKMVYGAISGMVAALDDPYTVFLPPTENKIVTEDLQGNFQGVGIQIGFKGNQLVVIAPLASSPAEKVGIKAGDFILGIKDEKKSIDISTAGITLPDAVQAIRGSAGTKVTLMLLREGTEEPFEKVITRENIDVPSIVSEYVGKKDNPENKAIVHIRLLKFSGETVTEWEDIVTDILEKPEVKGIILDVRNNPGGYLQGAVELASDFLDTGSVVVIEDDGDNVKQEYRVEKLGRLKSYKVVVLANKGSASASEILSGALRDIGKIELIGETTFGKGTIQEPQQINGGSGLHITIAKWLTPSGFWVNDGGLKPDIEVEDNQDTEEDEQLQKAIEVISDKF</sequence>
<comment type="similarity">
    <text evidence="1 5">Belongs to the peptidase S41A family.</text>
</comment>
<dbReference type="Gene3D" id="3.30.750.44">
    <property type="match status" value="1"/>
</dbReference>
<dbReference type="SMART" id="SM00228">
    <property type="entry name" value="PDZ"/>
    <property type="match status" value="1"/>
</dbReference>
<evidence type="ECO:0000259" key="7">
    <source>
        <dbReference type="PROSITE" id="PS50106"/>
    </source>
</evidence>
<dbReference type="InterPro" id="IPR005151">
    <property type="entry name" value="Tail-specific_protease"/>
</dbReference>
<dbReference type="InterPro" id="IPR029045">
    <property type="entry name" value="ClpP/crotonase-like_dom_sf"/>
</dbReference>
<feature type="transmembrane region" description="Helical" evidence="6">
    <location>
        <begin position="12"/>
        <end position="33"/>
    </location>
</feature>
<evidence type="ECO:0000256" key="1">
    <source>
        <dbReference type="ARBA" id="ARBA00009179"/>
    </source>
</evidence>
<dbReference type="GO" id="GO:0004175">
    <property type="term" value="F:endopeptidase activity"/>
    <property type="evidence" value="ECO:0007669"/>
    <property type="project" value="TreeGrafter"/>
</dbReference>
<dbReference type="GO" id="GO:0007165">
    <property type="term" value="P:signal transduction"/>
    <property type="evidence" value="ECO:0007669"/>
    <property type="project" value="TreeGrafter"/>
</dbReference>
<name>A0A0G0H0U7_9BACT</name>
<organism evidence="8 9">
    <name type="scientific">Candidatus Woesebacteria bacterium GW2011_GWA1_37_7</name>
    <dbReference type="NCBI Taxonomy" id="1618545"/>
    <lineage>
        <taxon>Bacteria</taxon>
        <taxon>Candidatus Woeseibacteriota</taxon>
    </lineage>
</organism>
<dbReference type="EMBL" id="LBTI01000035">
    <property type="protein sequence ID" value="KKQ36853.1"/>
    <property type="molecule type" value="Genomic_DNA"/>
</dbReference>
<keyword evidence="4 5" id="KW-0720">Serine protease</keyword>
<keyword evidence="6" id="KW-0812">Transmembrane</keyword>
<dbReference type="NCBIfam" id="TIGR00225">
    <property type="entry name" value="prc"/>
    <property type="match status" value="1"/>
</dbReference>
<dbReference type="InterPro" id="IPR004447">
    <property type="entry name" value="Peptidase_S41A"/>
</dbReference>
<dbReference type="PROSITE" id="PS50106">
    <property type="entry name" value="PDZ"/>
    <property type="match status" value="1"/>
</dbReference>
<dbReference type="CDD" id="cd06782">
    <property type="entry name" value="cpPDZ_CPP-like"/>
    <property type="match status" value="1"/>
</dbReference>
<comment type="caution">
    <text evidence="8">The sequence shown here is derived from an EMBL/GenBank/DDBJ whole genome shotgun (WGS) entry which is preliminary data.</text>
</comment>
<keyword evidence="6" id="KW-1133">Transmembrane helix</keyword>
<dbReference type="InterPro" id="IPR055210">
    <property type="entry name" value="CtpA/B_N"/>
</dbReference>
<dbReference type="CDD" id="cd07560">
    <property type="entry name" value="Peptidase_S41_CPP"/>
    <property type="match status" value="1"/>
</dbReference>
<dbReference type="Gene3D" id="2.30.42.10">
    <property type="match status" value="1"/>
</dbReference>
<dbReference type="AlphaFoldDB" id="A0A0G0H0U7"/>
<accession>A0A0G0H0U7</accession>
<dbReference type="PANTHER" id="PTHR32060">
    <property type="entry name" value="TAIL-SPECIFIC PROTEASE"/>
    <property type="match status" value="1"/>
</dbReference>
<evidence type="ECO:0000256" key="5">
    <source>
        <dbReference type="RuleBase" id="RU004404"/>
    </source>
</evidence>
<keyword evidence="2 5" id="KW-0645">Protease</keyword>
<dbReference type="InterPro" id="IPR001478">
    <property type="entry name" value="PDZ"/>
</dbReference>
<evidence type="ECO:0000313" key="9">
    <source>
        <dbReference type="Proteomes" id="UP000034591"/>
    </source>
</evidence>
<dbReference type="InterPro" id="IPR036034">
    <property type="entry name" value="PDZ_sf"/>
</dbReference>
<dbReference type="STRING" id="1618545.US53_C0035G0006"/>
<dbReference type="PATRIC" id="fig|1618545.3.peg.534"/>
<proteinExistence type="inferred from homology"/>
<gene>
    <name evidence="8" type="ORF">US53_C0035G0006</name>
</gene>
<evidence type="ECO:0000256" key="4">
    <source>
        <dbReference type="ARBA" id="ARBA00022825"/>
    </source>
</evidence>
<reference evidence="8 9" key="1">
    <citation type="journal article" date="2015" name="Nature">
        <title>rRNA introns, odd ribosomes, and small enigmatic genomes across a large radiation of phyla.</title>
        <authorList>
            <person name="Brown C.T."/>
            <person name="Hug L.A."/>
            <person name="Thomas B.C."/>
            <person name="Sharon I."/>
            <person name="Castelle C.J."/>
            <person name="Singh A."/>
            <person name="Wilkins M.J."/>
            <person name="Williams K.H."/>
            <person name="Banfield J.F."/>
        </authorList>
    </citation>
    <scope>NUCLEOTIDE SEQUENCE [LARGE SCALE GENOMIC DNA]</scope>
</reference>
<keyword evidence="6" id="KW-0472">Membrane</keyword>
<dbReference type="Pfam" id="PF00595">
    <property type="entry name" value="PDZ"/>
    <property type="match status" value="1"/>
</dbReference>